<evidence type="ECO:0008006" key="5">
    <source>
        <dbReference type="Google" id="ProtNLM"/>
    </source>
</evidence>
<dbReference type="PANTHER" id="PTHR31415:SF52">
    <property type="entry name" value="LATE EMBRYOGENESIS ABUNDANT (LEA) HYDROXYPROLINE-RICH GLYCOPROTEIN FAMILY-RELATED"/>
    <property type="match status" value="1"/>
</dbReference>
<keyword evidence="3" id="KW-1133">Transmembrane helix</keyword>
<dbReference type="GO" id="GO:0098542">
    <property type="term" value="P:defense response to other organism"/>
    <property type="evidence" value="ECO:0007669"/>
    <property type="project" value="InterPro"/>
</dbReference>
<proteinExistence type="predicted"/>
<keyword evidence="3" id="KW-0812">Transmembrane</keyword>
<dbReference type="PANTHER" id="PTHR31415">
    <property type="entry name" value="OS05G0367900 PROTEIN"/>
    <property type="match status" value="1"/>
</dbReference>
<evidence type="ECO:0000256" key="2">
    <source>
        <dbReference type="ARBA" id="ARBA00023136"/>
    </source>
</evidence>
<dbReference type="EMBL" id="GHES01003831">
    <property type="protein sequence ID" value="MPA34390.1"/>
    <property type="molecule type" value="Transcribed_RNA"/>
</dbReference>
<organism evidence="4">
    <name type="scientific">Davidia involucrata</name>
    <name type="common">Dove tree</name>
    <dbReference type="NCBI Taxonomy" id="16924"/>
    <lineage>
        <taxon>Eukaryota</taxon>
        <taxon>Viridiplantae</taxon>
        <taxon>Streptophyta</taxon>
        <taxon>Embryophyta</taxon>
        <taxon>Tracheophyta</taxon>
        <taxon>Spermatophyta</taxon>
        <taxon>Magnoliopsida</taxon>
        <taxon>eudicotyledons</taxon>
        <taxon>Gunneridae</taxon>
        <taxon>Pentapetalae</taxon>
        <taxon>asterids</taxon>
        <taxon>Cornales</taxon>
        <taxon>Nyssaceae</taxon>
        <taxon>Davidia</taxon>
    </lineage>
</organism>
<dbReference type="AlphaFoldDB" id="A0A5B6YRC5"/>
<dbReference type="GO" id="GO:0009506">
    <property type="term" value="C:plasmodesma"/>
    <property type="evidence" value="ECO:0007669"/>
    <property type="project" value="TreeGrafter"/>
</dbReference>
<feature type="transmembrane region" description="Helical" evidence="3">
    <location>
        <begin position="12"/>
        <end position="32"/>
    </location>
</feature>
<dbReference type="InterPro" id="IPR044839">
    <property type="entry name" value="NDR1-like"/>
</dbReference>
<comment type="subcellular location">
    <subcellularLocation>
        <location evidence="1">Membrane</location>
    </subcellularLocation>
</comment>
<evidence type="ECO:0000256" key="3">
    <source>
        <dbReference type="SAM" id="Phobius"/>
    </source>
</evidence>
<sequence length="209" mass="22970">MADADGGGGCCRCCFSFILTSGLTALFMWLSLRTSNPVCSIQDFYVPALDKTANSTTNTTISFDLKLDNENKDKGIYYDALNLTLYYGPNQSHPNPIGNATFIAFYQGHKKNTHRKKSVETYGVVPWEAASNGTAVFRVDLATAVRFKIIAWKTKKHKLVVGAQVEVNSFGKKVMKKGIRLKSGAPELGCYRAPVGLFVVSSFFILGFI</sequence>
<accession>A0A5B6YRC5</accession>
<name>A0A5B6YRC5_DAVIN</name>
<reference evidence="4" key="1">
    <citation type="submission" date="2019-08" db="EMBL/GenBank/DDBJ databases">
        <title>Reference gene set and small RNA set construction with multiple tissues from Davidia involucrata Baill.</title>
        <authorList>
            <person name="Yang H."/>
            <person name="Zhou C."/>
            <person name="Li G."/>
            <person name="Wang J."/>
            <person name="Gao P."/>
            <person name="Wang M."/>
            <person name="Wang R."/>
            <person name="Zhao Y."/>
        </authorList>
    </citation>
    <scope>NUCLEOTIDE SEQUENCE</scope>
    <source>
        <tissue evidence="4">Mixed with DoveR01_LX</tissue>
    </source>
</reference>
<keyword evidence="2 3" id="KW-0472">Membrane</keyword>
<evidence type="ECO:0000313" key="4">
    <source>
        <dbReference type="EMBL" id="MPA34390.1"/>
    </source>
</evidence>
<protein>
    <recommendedName>
        <fullName evidence="5">Late embryogenesis abundant protein LEA-2 subgroup domain-containing protein</fullName>
    </recommendedName>
</protein>
<gene>
    <name evidence="4" type="ORF">Din_003831</name>
</gene>
<evidence type="ECO:0000256" key="1">
    <source>
        <dbReference type="ARBA" id="ARBA00004370"/>
    </source>
</evidence>
<dbReference type="GO" id="GO:0005886">
    <property type="term" value="C:plasma membrane"/>
    <property type="evidence" value="ECO:0007669"/>
    <property type="project" value="TreeGrafter"/>
</dbReference>